<sequence length="337" mass="37165">MRLRSLIPDVSADVVKQLEACGVRTDSELLFEPLFELYQRLPLKSITLQELSRVYTVVTELSAAEPILASDLLKYEAEKHPLEQDAELRVGDERIDELLRGLGGARLVEISGDRKMGKSTLAFNIAINHLLSRVNESVAWVDTLGSFAPSTVLGIIFALGRKEDTLSVMRRLHVSLAFDAETLHAVLDELFDSDSGARPRILVIDAITPLLTGIMSPFSSHGHAILADLMQRLRSIAGQYHTTILIINDATVVNPLNVEDAKRERKPALGPTFTFMTDTTLWLSPPKAGEEGEDVDAAQTECDYLTIIKSRNKTAGISRAYCIYQGLFMHPESVPPG</sequence>
<name>A0A8H5CI25_9AGAR</name>
<dbReference type="GO" id="GO:0000723">
    <property type="term" value="P:telomere maintenance"/>
    <property type="evidence" value="ECO:0007669"/>
    <property type="project" value="TreeGrafter"/>
</dbReference>
<dbReference type="InterPro" id="IPR051988">
    <property type="entry name" value="HRR_RAD51_Paralog"/>
</dbReference>
<evidence type="ECO:0000313" key="4">
    <source>
        <dbReference type="EMBL" id="KAF5342180.1"/>
    </source>
</evidence>
<protein>
    <recommendedName>
        <fullName evidence="3">Rad51-like C-terminal domain-containing protein</fullName>
    </recommendedName>
</protein>
<evidence type="ECO:0000256" key="1">
    <source>
        <dbReference type="ARBA" id="ARBA00004123"/>
    </source>
</evidence>
<dbReference type="InterPro" id="IPR027417">
    <property type="entry name" value="P-loop_NTPase"/>
</dbReference>
<dbReference type="AlphaFoldDB" id="A0A8H5CI25"/>
<feature type="domain" description="Rad51-like C-terminal" evidence="3">
    <location>
        <begin position="88"/>
        <end position="283"/>
    </location>
</feature>
<dbReference type="GO" id="GO:0008094">
    <property type="term" value="F:ATP-dependent activity, acting on DNA"/>
    <property type="evidence" value="ECO:0007669"/>
    <property type="project" value="TreeGrafter"/>
</dbReference>
<organism evidence="4 5">
    <name type="scientific">Ephemerocybe angulata</name>
    <dbReference type="NCBI Taxonomy" id="980116"/>
    <lineage>
        <taxon>Eukaryota</taxon>
        <taxon>Fungi</taxon>
        <taxon>Dikarya</taxon>
        <taxon>Basidiomycota</taxon>
        <taxon>Agaricomycotina</taxon>
        <taxon>Agaricomycetes</taxon>
        <taxon>Agaricomycetidae</taxon>
        <taxon>Agaricales</taxon>
        <taxon>Agaricineae</taxon>
        <taxon>Psathyrellaceae</taxon>
        <taxon>Ephemerocybe</taxon>
    </lineage>
</organism>
<dbReference type="GO" id="GO:0000724">
    <property type="term" value="P:double-strand break repair via homologous recombination"/>
    <property type="evidence" value="ECO:0007669"/>
    <property type="project" value="TreeGrafter"/>
</dbReference>
<evidence type="ECO:0000259" key="3">
    <source>
        <dbReference type="Pfam" id="PF08423"/>
    </source>
</evidence>
<keyword evidence="2" id="KW-0539">Nucleus</keyword>
<dbReference type="GO" id="GO:0005657">
    <property type="term" value="C:replication fork"/>
    <property type="evidence" value="ECO:0007669"/>
    <property type="project" value="TreeGrafter"/>
</dbReference>
<evidence type="ECO:0000313" key="5">
    <source>
        <dbReference type="Proteomes" id="UP000541558"/>
    </source>
</evidence>
<dbReference type="OrthoDB" id="336321at2759"/>
<reference evidence="4 5" key="1">
    <citation type="journal article" date="2020" name="ISME J.">
        <title>Uncovering the hidden diversity of litter-decomposition mechanisms in mushroom-forming fungi.</title>
        <authorList>
            <person name="Floudas D."/>
            <person name="Bentzer J."/>
            <person name="Ahren D."/>
            <person name="Johansson T."/>
            <person name="Persson P."/>
            <person name="Tunlid A."/>
        </authorList>
    </citation>
    <scope>NUCLEOTIDE SEQUENCE [LARGE SCALE GENOMIC DNA]</scope>
    <source>
        <strain evidence="4 5">CBS 175.51</strain>
    </source>
</reference>
<dbReference type="GO" id="GO:0007131">
    <property type="term" value="P:reciprocal meiotic recombination"/>
    <property type="evidence" value="ECO:0007669"/>
    <property type="project" value="TreeGrafter"/>
</dbReference>
<dbReference type="SUPFAM" id="SSF52540">
    <property type="entry name" value="P-loop containing nucleoside triphosphate hydrolases"/>
    <property type="match status" value="1"/>
</dbReference>
<dbReference type="Pfam" id="PF08423">
    <property type="entry name" value="Rad51"/>
    <property type="match status" value="1"/>
</dbReference>
<keyword evidence="5" id="KW-1185">Reference proteome</keyword>
<gene>
    <name evidence="4" type="ORF">D9611_001649</name>
</gene>
<evidence type="ECO:0000256" key="2">
    <source>
        <dbReference type="ARBA" id="ARBA00023242"/>
    </source>
</evidence>
<comment type="subcellular location">
    <subcellularLocation>
        <location evidence="1">Nucleus</location>
    </subcellularLocation>
</comment>
<dbReference type="InterPro" id="IPR013632">
    <property type="entry name" value="Rad51_C"/>
</dbReference>
<proteinExistence type="predicted"/>
<dbReference type="Gene3D" id="3.40.50.300">
    <property type="entry name" value="P-loop containing nucleotide triphosphate hydrolases"/>
    <property type="match status" value="1"/>
</dbReference>
<dbReference type="GO" id="GO:0033063">
    <property type="term" value="C:Rad51B-Rad51C-Rad51D-XRCC2 complex"/>
    <property type="evidence" value="ECO:0007669"/>
    <property type="project" value="TreeGrafter"/>
</dbReference>
<dbReference type="EMBL" id="JAACJK010000001">
    <property type="protein sequence ID" value="KAF5342180.1"/>
    <property type="molecule type" value="Genomic_DNA"/>
</dbReference>
<dbReference type="GO" id="GO:0042148">
    <property type="term" value="P:DNA strand invasion"/>
    <property type="evidence" value="ECO:0007669"/>
    <property type="project" value="TreeGrafter"/>
</dbReference>
<dbReference type="GO" id="GO:0003697">
    <property type="term" value="F:single-stranded DNA binding"/>
    <property type="evidence" value="ECO:0007669"/>
    <property type="project" value="TreeGrafter"/>
</dbReference>
<dbReference type="PANTHER" id="PTHR46457">
    <property type="entry name" value="DNA REPAIR PROTEIN RAD51 HOMOLOG 4"/>
    <property type="match status" value="1"/>
</dbReference>
<dbReference type="Proteomes" id="UP000541558">
    <property type="component" value="Unassembled WGS sequence"/>
</dbReference>
<comment type="caution">
    <text evidence="4">The sequence shown here is derived from an EMBL/GenBank/DDBJ whole genome shotgun (WGS) entry which is preliminary data.</text>
</comment>
<accession>A0A8H5CI25</accession>
<dbReference type="GO" id="GO:0005815">
    <property type="term" value="C:microtubule organizing center"/>
    <property type="evidence" value="ECO:0007669"/>
    <property type="project" value="TreeGrafter"/>
</dbReference>
<dbReference type="PANTHER" id="PTHR46457:SF1">
    <property type="entry name" value="DNA REPAIR PROTEIN RAD51 HOMOLOG 4"/>
    <property type="match status" value="1"/>
</dbReference>
<dbReference type="GO" id="GO:0000400">
    <property type="term" value="F:four-way junction DNA binding"/>
    <property type="evidence" value="ECO:0007669"/>
    <property type="project" value="TreeGrafter"/>
</dbReference>